<keyword evidence="5 13" id="KW-0378">Hydrolase</keyword>
<gene>
    <name evidence="15" type="ORF">BDY17DRAFT_298774</name>
</gene>
<feature type="binding site" evidence="12">
    <location>
        <position position="528"/>
    </location>
    <ligand>
        <name>Ca(2+)</name>
        <dbReference type="ChEBI" id="CHEBI:29108"/>
    </ligand>
</feature>
<feature type="active site" description="Proton donor" evidence="11">
    <location>
        <position position="401"/>
    </location>
</feature>
<organism evidence="15 16">
    <name type="scientific">Neohortaea acidophila</name>
    <dbReference type="NCBI Taxonomy" id="245834"/>
    <lineage>
        <taxon>Eukaryota</taxon>
        <taxon>Fungi</taxon>
        <taxon>Dikarya</taxon>
        <taxon>Ascomycota</taxon>
        <taxon>Pezizomycotina</taxon>
        <taxon>Dothideomycetes</taxon>
        <taxon>Dothideomycetidae</taxon>
        <taxon>Mycosphaerellales</taxon>
        <taxon>Teratosphaeriaceae</taxon>
        <taxon>Neohortaea</taxon>
    </lineage>
</organism>
<keyword evidence="4" id="KW-0732">Signal</keyword>
<dbReference type="SUPFAM" id="SSF48225">
    <property type="entry name" value="Seven-hairpin glycosidases"/>
    <property type="match status" value="1"/>
</dbReference>
<dbReference type="AlphaFoldDB" id="A0A6A6PSC7"/>
<dbReference type="EC" id="3.2.1.-" evidence="13"/>
<keyword evidence="12" id="KW-0479">Metal-binding</keyword>
<feature type="active site" evidence="11">
    <location>
        <position position="293"/>
    </location>
</feature>
<evidence type="ECO:0000256" key="7">
    <source>
        <dbReference type="ARBA" id="ARBA00023180"/>
    </source>
</evidence>
<dbReference type="FunFam" id="1.50.10.10:FF:000047">
    <property type="entry name" value="Mannosyl-oligosaccharide alpha-1,2-mannosidase"/>
    <property type="match status" value="1"/>
</dbReference>
<comment type="cofactor">
    <cofactor evidence="1 12">
        <name>Ca(2+)</name>
        <dbReference type="ChEBI" id="CHEBI:29108"/>
    </cofactor>
</comment>
<dbReference type="GO" id="GO:0004571">
    <property type="term" value="F:mannosyl-oligosaccharide 1,2-alpha-mannosidase activity"/>
    <property type="evidence" value="ECO:0007669"/>
    <property type="project" value="UniProtKB-EC"/>
</dbReference>
<keyword evidence="14" id="KW-1133">Transmembrane helix</keyword>
<sequence length="540" mass="59410">MWRAESTGDLTETKESAMRGLSRRFLLAFCASLALCYIFLLHSSVGSLPVAPSRERPHLDQEGRKAVVLDAFQHAWNGYSKYCFGRDTLHPVTNGCVDDFGGYGATAIDALSTAIIFGKEDVVVQILDFIATLDWTKVKGGARIQVFEVTIRHFAAIISAWDLLNGPFASMAQSSTLRQALYDQMVKLGDTLSCAFDTPSGIPRGWVDPKACESDLATSNTVAAAGTLILEFGRLSDITKDSKYVRLARRAEEYLLRPEPADSEPFPGLLGSTVDVSSGEILDSSGSWGASADSFYEYLLKAYIYDSEQYGSYLERWLVAADSTITSIGSHPYGHPEWTLLSTWNGEDVNHIMESLAWFAGGNFILGGMVTANQTLVDYGLSIADAAGAVYQKTKTGLGPEFVTWDPICHGSCKPDDALQIVGAQFRLRPEVLETWYYAYRATKNPKYRDWSWAAFEAILEYCRTDSGFSGIVNVNAADGGGKTDVQESFVFAEVMKYVYLTQLEDDHAPFHVQDSRTGVTNTWVFNTEAHPLKVVGKPV</sequence>
<keyword evidence="8 13" id="KW-0326">Glycosidase</keyword>
<dbReference type="InterPro" id="IPR050749">
    <property type="entry name" value="Glycosyl_Hydrolase_47"/>
</dbReference>
<evidence type="ECO:0000256" key="3">
    <source>
        <dbReference type="ARBA" id="ARBA00007658"/>
    </source>
</evidence>
<evidence type="ECO:0000256" key="6">
    <source>
        <dbReference type="ARBA" id="ARBA00023157"/>
    </source>
</evidence>
<keyword evidence="12" id="KW-0106">Calcium</keyword>
<feature type="transmembrane region" description="Helical" evidence="14">
    <location>
        <begin position="25"/>
        <end position="45"/>
    </location>
</feature>
<dbReference type="InterPro" id="IPR001382">
    <property type="entry name" value="Glyco_hydro_47"/>
</dbReference>
<dbReference type="Gene3D" id="1.50.10.10">
    <property type="match status" value="1"/>
</dbReference>
<dbReference type="GO" id="GO:0036503">
    <property type="term" value="P:ERAD pathway"/>
    <property type="evidence" value="ECO:0007669"/>
    <property type="project" value="UniProtKB-ARBA"/>
</dbReference>
<name>A0A6A6PSC7_9PEZI</name>
<dbReference type="GO" id="GO:0005509">
    <property type="term" value="F:calcium ion binding"/>
    <property type="evidence" value="ECO:0007669"/>
    <property type="project" value="InterPro"/>
</dbReference>
<dbReference type="PRINTS" id="PR00747">
    <property type="entry name" value="GLYHDRLASE47"/>
</dbReference>
<dbReference type="EMBL" id="MU001636">
    <property type="protein sequence ID" value="KAF2482591.1"/>
    <property type="molecule type" value="Genomic_DNA"/>
</dbReference>
<evidence type="ECO:0000256" key="10">
    <source>
        <dbReference type="ARBA" id="ARBA00048605"/>
    </source>
</evidence>
<evidence type="ECO:0000256" key="12">
    <source>
        <dbReference type="PIRSR" id="PIRSR601382-2"/>
    </source>
</evidence>
<dbReference type="GO" id="GO:0016020">
    <property type="term" value="C:membrane"/>
    <property type="evidence" value="ECO:0007669"/>
    <property type="project" value="InterPro"/>
</dbReference>
<accession>A0A6A6PSC7</accession>
<comment type="similarity">
    <text evidence="3 13">Belongs to the glycosyl hydrolase 47 family.</text>
</comment>
<dbReference type="PANTHER" id="PTHR11742">
    <property type="entry name" value="MANNOSYL-OLIGOSACCHARIDE ALPHA-1,2-MANNOSIDASE-RELATED"/>
    <property type="match status" value="1"/>
</dbReference>
<dbReference type="GO" id="GO:0005783">
    <property type="term" value="C:endoplasmic reticulum"/>
    <property type="evidence" value="ECO:0007669"/>
    <property type="project" value="TreeGrafter"/>
</dbReference>
<protein>
    <recommendedName>
        <fullName evidence="13">alpha-1,2-Mannosidase</fullName>
        <ecNumber evidence="13">3.2.1.-</ecNumber>
    </recommendedName>
</protein>
<comment type="catalytic activity">
    <reaction evidence="10">
        <text>N(4)-(alpha-D-Man-(1-&gt;2)-alpha-D-Man-(1-&gt;2)-alpha-D-Man-(1-&gt;3)-[alpha-D-Man-(1-&gt;2)-alpha-D-Man-(1-&gt;3)-[alpha-D-Man-(1-&gt;2)-alpha-D-Man-(1-&gt;6)]-alpha-D-Man-(1-&gt;6)]-beta-D-Man-(1-&gt;4)-beta-D-GlcNAc-(1-&gt;4)-beta-D-GlcNAc)-L-asparaginyl-[protein] (N-glucan mannose isomer 9A1,2,3B1,2,3) + 4 H2O = N(4)-(alpha-D-Man-(1-&gt;3)-[alpha-D-Man-(1-&gt;3)-[alpha-D-Man-(1-&gt;6)]-alpha-D-Man-(1-&gt;6)]-beta-D-Man-(1-&gt;4)-beta-D-GlcNAc-(1-&gt;4)-beta-D-GlcNAc)-L-asparaginyl-[protein] (N-glucan mannose isomer 5A1,2) + 4 beta-D-mannose</text>
        <dbReference type="Rhea" id="RHEA:56008"/>
        <dbReference type="Rhea" id="RHEA-COMP:14356"/>
        <dbReference type="Rhea" id="RHEA-COMP:14367"/>
        <dbReference type="ChEBI" id="CHEBI:15377"/>
        <dbReference type="ChEBI" id="CHEBI:28563"/>
        <dbReference type="ChEBI" id="CHEBI:59087"/>
        <dbReference type="ChEBI" id="CHEBI:139493"/>
        <dbReference type="EC" id="3.2.1.113"/>
    </reaction>
</comment>
<evidence type="ECO:0000256" key="11">
    <source>
        <dbReference type="PIRSR" id="PIRSR601382-1"/>
    </source>
</evidence>
<dbReference type="Proteomes" id="UP000799767">
    <property type="component" value="Unassembled WGS sequence"/>
</dbReference>
<dbReference type="PANTHER" id="PTHR11742:SF101">
    <property type="entry name" value="MANNOSYL-OLIGOSACCHARIDE ALPHA-1,2-MANNOSIDASE 1B"/>
    <property type="match status" value="1"/>
</dbReference>
<dbReference type="Pfam" id="PF01532">
    <property type="entry name" value="Glyco_hydro_47"/>
    <property type="match status" value="1"/>
</dbReference>
<evidence type="ECO:0000256" key="5">
    <source>
        <dbReference type="ARBA" id="ARBA00022801"/>
    </source>
</evidence>
<evidence type="ECO:0000313" key="15">
    <source>
        <dbReference type="EMBL" id="KAF2482591.1"/>
    </source>
</evidence>
<keyword evidence="16" id="KW-1185">Reference proteome</keyword>
<dbReference type="GO" id="GO:0005975">
    <property type="term" value="P:carbohydrate metabolic process"/>
    <property type="evidence" value="ECO:0007669"/>
    <property type="project" value="InterPro"/>
</dbReference>
<feature type="active site" evidence="11">
    <location>
        <position position="431"/>
    </location>
</feature>
<keyword evidence="14" id="KW-0812">Transmembrane</keyword>
<evidence type="ECO:0000256" key="14">
    <source>
        <dbReference type="SAM" id="Phobius"/>
    </source>
</evidence>
<dbReference type="InterPro" id="IPR012341">
    <property type="entry name" value="6hp_glycosidase-like_sf"/>
</dbReference>
<dbReference type="UniPathway" id="UPA00378"/>
<evidence type="ECO:0000256" key="8">
    <source>
        <dbReference type="ARBA" id="ARBA00023295"/>
    </source>
</evidence>
<proteinExistence type="inferred from homology"/>
<evidence type="ECO:0000256" key="2">
    <source>
        <dbReference type="ARBA" id="ARBA00004922"/>
    </source>
</evidence>
<dbReference type="RefSeq" id="XP_033589161.1">
    <property type="nucleotide sequence ID" value="XM_033733802.1"/>
</dbReference>
<keyword evidence="14" id="KW-0472">Membrane</keyword>
<evidence type="ECO:0000256" key="4">
    <source>
        <dbReference type="ARBA" id="ARBA00022729"/>
    </source>
</evidence>
<dbReference type="InterPro" id="IPR036026">
    <property type="entry name" value="Seven-hairpin_glycosidases"/>
</dbReference>
<evidence type="ECO:0000256" key="13">
    <source>
        <dbReference type="RuleBase" id="RU361193"/>
    </source>
</evidence>
<evidence type="ECO:0000256" key="9">
    <source>
        <dbReference type="ARBA" id="ARBA00047669"/>
    </source>
</evidence>
<comment type="catalytic activity">
    <reaction evidence="9">
        <text>N(4)-(alpha-D-Man-(1-&gt;2)-alpha-D-Man-(1-&gt;2)-alpha-D-Man-(1-&gt;3)-[alpha-D-Man-(1-&gt;3)-[alpha-D-Man-(1-&gt;2)-alpha-D-Man-(1-&gt;6)]-alpha-D-Man-(1-&gt;6)]-beta-D-Man-(1-&gt;4)-beta-D-GlcNAc-(1-&gt;4)-beta-D-GlcNAc)-L-asparaginyl-[protein] (N-glucan mannose isomer 8A1,2,3B1,3) + 3 H2O = N(4)-(alpha-D-Man-(1-&gt;3)-[alpha-D-Man-(1-&gt;3)-[alpha-D-Man-(1-&gt;6)]-alpha-D-Man-(1-&gt;6)]-beta-D-Man-(1-&gt;4)-beta-D-GlcNAc-(1-&gt;4)-beta-D-GlcNAc)-L-asparaginyl-[protein] (N-glucan mannose isomer 5A1,2) + 3 beta-D-mannose</text>
        <dbReference type="Rhea" id="RHEA:56028"/>
        <dbReference type="Rhea" id="RHEA-COMP:14358"/>
        <dbReference type="Rhea" id="RHEA-COMP:14367"/>
        <dbReference type="ChEBI" id="CHEBI:15377"/>
        <dbReference type="ChEBI" id="CHEBI:28563"/>
        <dbReference type="ChEBI" id="CHEBI:59087"/>
        <dbReference type="ChEBI" id="CHEBI:60628"/>
        <dbReference type="EC" id="3.2.1.113"/>
    </reaction>
</comment>
<feature type="active site" description="Proton donor" evidence="11">
    <location>
        <position position="148"/>
    </location>
</feature>
<evidence type="ECO:0000313" key="16">
    <source>
        <dbReference type="Proteomes" id="UP000799767"/>
    </source>
</evidence>
<keyword evidence="6" id="KW-1015">Disulfide bond</keyword>
<evidence type="ECO:0000256" key="1">
    <source>
        <dbReference type="ARBA" id="ARBA00001913"/>
    </source>
</evidence>
<comment type="pathway">
    <text evidence="2">Protein modification; protein glycosylation.</text>
</comment>
<keyword evidence="7" id="KW-0325">Glycoprotein</keyword>
<reference evidence="15" key="1">
    <citation type="journal article" date="2020" name="Stud. Mycol.">
        <title>101 Dothideomycetes genomes: a test case for predicting lifestyles and emergence of pathogens.</title>
        <authorList>
            <person name="Haridas S."/>
            <person name="Albert R."/>
            <person name="Binder M."/>
            <person name="Bloem J."/>
            <person name="Labutti K."/>
            <person name="Salamov A."/>
            <person name="Andreopoulos B."/>
            <person name="Baker S."/>
            <person name="Barry K."/>
            <person name="Bills G."/>
            <person name="Bluhm B."/>
            <person name="Cannon C."/>
            <person name="Castanera R."/>
            <person name="Culley D."/>
            <person name="Daum C."/>
            <person name="Ezra D."/>
            <person name="Gonzalez J."/>
            <person name="Henrissat B."/>
            <person name="Kuo A."/>
            <person name="Liang C."/>
            <person name="Lipzen A."/>
            <person name="Lutzoni F."/>
            <person name="Magnuson J."/>
            <person name="Mondo S."/>
            <person name="Nolan M."/>
            <person name="Ohm R."/>
            <person name="Pangilinan J."/>
            <person name="Park H.-J."/>
            <person name="Ramirez L."/>
            <person name="Alfaro M."/>
            <person name="Sun H."/>
            <person name="Tritt A."/>
            <person name="Yoshinaga Y."/>
            <person name="Zwiers L.-H."/>
            <person name="Turgeon B."/>
            <person name="Goodwin S."/>
            <person name="Spatafora J."/>
            <person name="Crous P."/>
            <person name="Grigoriev I."/>
        </authorList>
    </citation>
    <scope>NUCLEOTIDE SEQUENCE</scope>
    <source>
        <strain evidence="15">CBS 113389</strain>
    </source>
</reference>
<dbReference type="OrthoDB" id="8118055at2759"/>
<dbReference type="GeneID" id="54474804"/>